<reference evidence="8" key="1">
    <citation type="submission" date="2017-01" db="EMBL/GenBank/DDBJ databases">
        <title>Comparative genomics of anhydrobiosis in the tardigrade Hypsibius dujardini.</title>
        <authorList>
            <person name="Yoshida Y."/>
            <person name="Koutsovoulos G."/>
            <person name="Laetsch D."/>
            <person name="Stevens L."/>
            <person name="Kumar S."/>
            <person name="Horikawa D."/>
            <person name="Ishino K."/>
            <person name="Komine S."/>
            <person name="Tomita M."/>
            <person name="Blaxter M."/>
            <person name="Arakawa K."/>
        </authorList>
    </citation>
    <scope>NUCLEOTIDE SEQUENCE [LARGE SCALE GENOMIC DNA]</scope>
    <source>
        <strain evidence="8">Z151</strain>
    </source>
</reference>
<keyword evidence="3 5" id="KW-1133">Transmembrane helix</keyword>
<organism evidence="7 8">
    <name type="scientific">Hypsibius exemplaris</name>
    <name type="common">Freshwater tardigrade</name>
    <dbReference type="NCBI Taxonomy" id="2072580"/>
    <lineage>
        <taxon>Eukaryota</taxon>
        <taxon>Metazoa</taxon>
        <taxon>Ecdysozoa</taxon>
        <taxon>Tardigrada</taxon>
        <taxon>Eutardigrada</taxon>
        <taxon>Parachela</taxon>
        <taxon>Hypsibioidea</taxon>
        <taxon>Hypsibiidae</taxon>
        <taxon>Hypsibius</taxon>
    </lineage>
</organism>
<name>A0A9X6NIQ0_HYPEX</name>
<protein>
    <recommendedName>
        <fullName evidence="6">G-protein coupled receptors family 1 profile domain-containing protein</fullName>
    </recommendedName>
</protein>
<feature type="domain" description="G-protein coupled receptors family 1 profile" evidence="6">
    <location>
        <begin position="1"/>
        <end position="102"/>
    </location>
</feature>
<dbReference type="GO" id="GO:0016020">
    <property type="term" value="C:membrane"/>
    <property type="evidence" value="ECO:0007669"/>
    <property type="project" value="UniProtKB-SubCell"/>
</dbReference>
<dbReference type="SUPFAM" id="SSF81321">
    <property type="entry name" value="Family A G protein-coupled receptor-like"/>
    <property type="match status" value="1"/>
</dbReference>
<keyword evidence="4 5" id="KW-0472">Membrane</keyword>
<dbReference type="EMBL" id="MTYJ01000359">
    <property type="protein sequence ID" value="OWA53954.1"/>
    <property type="molecule type" value="Genomic_DNA"/>
</dbReference>
<feature type="transmembrane region" description="Helical" evidence="5">
    <location>
        <begin position="12"/>
        <end position="37"/>
    </location>
</feature>
<evidence type="ECO:0000256" key="1">
    <source>
        <dbReference type="ARBA" id="ARBA00004370"/>
    </source>
</evidence>
<dbReference type="PROSITE" id="PS50262">
    <property type="entry name" value="G_PROTEIN_RECEP_F1_2"/>
    <property type="match status" value="1"/>
</dbReference>
<comment type="caution">
    <text evidence="7">The sequence shown here is derived from an EMBL/GenBank/DDBJ whole genome shotgun (WGS) entry which is preliminary data.</text>
</comment>
<keyword evidence="2 5" id="KW-0812">Transmembrane</keyword>
<evidence type="ECO:0000313" key="7">
    <source>
        <dbReference type="EMBL" id="OWA53954.1"/>
    </source>
</evidence>
<gene>
    <name evidence="7" type="ORF">BV898_18378</name>
</gene>
<sequence>MNFPKLRSGAGFLVMILLTDYLVLCAILVPPSIYYVAKTRDGLDPADCGICRYHLVFQGTANMLSSWLEALLAVNRMVAVLLPRHYDRFKRRCIQVWCRKAK</sequence>
<dbReference type="Proteomes" id="UP000192578">
    <property type="component" value="Unassembled WGS sequence"/>
</dbReference>
<evidence type="ECO:0000256" key="3">
    <source>
        <dbReference type="ARBA" id="ARBA00022989"/>
    </source>
</evidence>
<dbReference type="Gene3D" id="1.20.1070.10">
    <property type="entry name" value="Rhodopsin 7-helix transmembrane proteins"/>
    <property type="match status" value="1"/>
</dbReference>
<comment type="subcellular location">
    <subcellularLocation>
        <location evidence="1">Membrane</location>
    </subcellularLocation>
</comment>
<evidence type="ECO:0000256" key="5">
    <source>
        <dbReference type="SAM" id="Phobius"/>
    </source>
</evidence>
<dbReference type="InterPro" id="IPR017452">
    <property type="entry name" value="GPCR_Rhodpsn_7TM"/>
</dbReference>
<evidence type="ECO:0000256" key="2">
    <source>
        <dbReference type="ARBA" id="ARBA00022692"/>
    </source>
</evidence>
<dbReference type="AlphaFoldDB" id="A0A9X6NIQ0"/>
<evidence type="ECO:0000259" key="6">
    <source>
        <dbReference type="PROSITE" id="PS50262"/>
    </source>
</evidence>
<keyword evidence="8" id="KW-1185">Reference proteome</keyword>
<accession>A0A9X6NIQ0</accession>
<evidence type="ECO:0000313" key="8">
    <source>
        <dbReference type="Proteomes" id="UP000192578"/>
    </source>
</evidence>
<evidence type="ECO:0000256" key="4">
    <source>
        <dbReference type="ARBA" id="ARBA00023136"/>
    </source>
</evidence>
<proteinExistence type="predicted"/>
<feature type="transmembrane region" description="Helical" evidence="5">
    <location>
        <begin position="64"/>
        <end position="82"/>
    </location>
</feature>